<dbReference type="GO" id="GO:0009425">
    <property type="term" value="C:bacterial-type flagellum basal body"/>
    <property type="evidence" value="ECO:0007669"/>
    <property type="project" value="UniProtKB-SubCell"/>
</dbReference>
<dbReference type="AlphaFoldDB" id="A0A330M4N0"/>
<sequence length="125" mass="13296">MINSLFVSGLAASPTVASTAEKGSAISTMTNMLGGLIVVLAIIFVLAYIVKRLKLAPSSHSVLKTLAVMPLGQKEKVVLLEVGGQQYLLGVTAQQIQVIDKLDTPISIETESFAERLRQAKTNSI</sequence>
<name>A0A330M4N0_9GAMM</name>
<dbReference type="PANTHER" id="PTHR38766">
    <property type="entry name" value="FLAGELLAR PROTEIN FLIO"/>
    <property type="match status" value="1"/>
</dbReference>
<dbReference type="NCBIfam" id="TIGR03500">
    <property type="entry name" value="FliO_TIGR"/>
    <property type="match status" value="1"/>
</dbReference>
<comment type="subcellular location">
    <subcellularLocation>
        <location evidence="7">Cell membrane</location>
    </subcellularLocation>
    <subcellularLocation>
        <location evidence="7">Bacterial flagellum basal body</location>
    </subcellularLocation>
</comment>
<keyword evidence="3 7" id="KW-1133">Transmembrane helix</keyword>
<evidence type="ECO:0000256" key="7">
    <source>
        <dbReference type="RuleBase" id="RU362064"/>
    </source>
</evidence>
<keyword evidence="2 7" id="KW-0812">Transmembrane</keyword>
<evidence type="ECO:0000313" key="9">
    <source>
        <dbReference type="Proteomes" id="UP000250123"/>
    </source>
</evidence>
<dbReference type="GO" id="GO:0005886">
    <property type="term" value="C:plasma membrane"/>
    <property type="evidence" value="ECO:0007669"/>
    <property type="project" value="UniProtKB-SubCell"/>
</dbReference>
<evidence type="ECO:0000256" key="5">
    <source>
        <dbReference type="ARBA" id="ARBA00023143"/>
    </source>
</evidence>
<evidence type="ECO:0000256" key="1">
    <source>
        <dbReference type="ARBA" id="ARBA00022475"/>
    </source>
</evidence>
<keyword evidence="1 7" id="KW-1003">Cell membrane</keyword>
<dbReference type="PANTHER" id="PTHR38766:SF1">
    <property type="entry name" value="FLAGELLAR PROTEIN FLIO"/>
    <property type="match status" value="1"/>
</dbReference>
<dbReference type="InterPro" id="IPR022781">
    <property type="entry name" value="Flagellar_biosynth_FliO"/>
</dbReference>
<keyword evidence="8" id="KW-0969">Cilium</keyword>
<dbReference type="EMBL" id="LS483452">
    <property type="protein sequence ID" value="SQH77536.1"/>
    <property type="molecule type" value="Genomic_DNA"/>
</dbReference>
<organism evidence="8 9">
    <name type="scientific">Shewanella benthica</name>
    <dbReference type="NCBI Taxonomy" id="43661"/>
    <lineage>
        <taxon>Bacteria</taxon>
        <taxon>Pseudomonadati</taxon>
        <taxon>Pseudomonadota</taxon>
        <taxon>Gammaproteobacteria</taxon>
        <taxon>Alteromonadales</taxon>
        <taxon>Shewanellaceae</taxon>
        <taxon>Shewanella</taxon>
    </lineage>
</organism>
<keyword evidence="5 7" id="KW-0975">Bacterial flagellum</keyword>
<dbReference type="Pfam" id="PF04347">
    <property type="entry name" value="FliO"/>
    <property type="match status" value="1"/>
</dbReference>
<evidence type="ECO:0000256" key="3">
    <source>
        <dbReference type="ARBA" id="ARBA00022989"/>
    </source>
</evidence>
<evidence type="ECO:0000256" key="2">
    <source>
        <dbReference type="ARBA" id="ARBA00022692"/>
    </source>
</evidence>
<evidence type="ECO:0000256" key="6">
    <source>
        <dbReference type="ARBA" id="ARBA00037937"/>
    </source>
</evidence>
<dbReference type="InterPro" id="IPR052205">
    <property type="entry name" value="FliO/MopB"/>
</dbReference>
<keyword evidence="8" id="KW-0966">Cell projection</keyword>
<keyword evidence="4 7" id="KW-0472">Membrane</keyword>
<keyword evidence="8" id="KW-0282">Flagellum</keyword>
<reference evidence="9" key="1">
    <citation type="submission" date="2018-06" db="EMBL/GenBank/DDBJ databases">
        <authorList>
            <person name="Cea G.-C."/>
            <person name="William W."/>
        </authorList>
    </citation>
    <scope>NUCLEOTIDE SEQUENCE [LARGE SCALE GENOMIC DNA]</scope>
    <source>
        <strain evidence="9">DB21MT-2</strain>
    </source>
</reference>
<dbReference type="GO" id="GO:0044781">
    <property type="term" value="P:bacterial-type flagellum organization"/>
    <property type="evidence" value="ECO:0007669"/>
    <property type="project" value="UniProtKB-UniRule"/>
</dbReference>
<evidence type="ECO:0000256" key="4">
    <source>
        <dbReference type="ARBA" id="ARBA00023136"/>
    </source>
</evidence>
<protein>
    <recommendedName>
        <fullName evidence="7">Flagellar protein</fullName>
    </recommendedName>
</protein>
<comment type="similarity">
    <text evidence="6 7">Belongs to the FliO/MopB family.</text>
</comment>
<proteinExistence type="inferred from homology"/>
<dbReference type="OrthoDB" id="5741235at2"/>
<dbReference type="KEGG" id="sbk:SHEWBE_3573"/>
<dbReference type="RefSeq" id="WP_112353385.1">
    <property type="nucleotide sequence ID" value="NZ_LS483452.1"/>
</dbReference>
<accession>A0A330M4N0</accession>
<evidence type="ECO:0000313" key="8">
    <source>
        <dbReference type="EMBL" id="SQH77536.1"/>
    </source>
</evidence>
<dbReference type="Proteomes" id="UP000250123">
    <property type="component" value="Chromosome SHEWBE"/>
</dbReference>
<gene>
    <name evidence="8" type="ORF">SHEWBE_3573</name>
</gene>
<feature type="transmembrane region" description="Helical" evidence="7">
    <location>
        <begin position="29"/>
        <end position="50"/>
    </location>
</feature>